<organism evidence="2 3">
    <name type="scientific">Phakopsora pachyrhizi</name>
    <name type="common">Asian soybean rust disease fungus</name>
    <dbReference type="NCBI Taxonomy" id="170000"/>
    <lineage>
        <taxon>Eukaryota</taxon>
        <taxon>Fungi</taxon>
        <taxon>Dikarya</taxon>
        <taxon>Basidiomycota</taxon>
        <taxon>Pucciniomycotina</taxon>
        <taxon>Pucciniomycetes</taxon>
        <taxon>Pucciniales</taxon>
        <taxon>Phakopsoraceae</taxon>
        <taxon>Phakopsora</taxon>
    </lineage>
</organism>
<evidence type="ECO:0000313" key="2">
    <source>
        <dbReference type="EMBL" id="CAH7682364.1"/>
    </source>
</evidence>
<sequence>MLHFNPLIYNSIDDAHSYSAELFPEGLIGVVGSFLRIFTIPKLGVKVKQDSMPLSYTPQKMILDPATKNVITIEPEHGTVSPSEKAEHLAQHQAEGLDFDDEAFDDKIVGVPRADAGKWVSCIRIANPLEVVTLSKVDLDNNECATSVVIVSFAIQEGNSPVLVVGTAKDAFVQPRMCKMALSMFISLSMKEKKLNLCTRLKKLVKFTSLIALDQNR</sequence>
<proteinExistence type="predicted"/>
<dbReference type="InterPro" id="IPR004871">
    <property type="entry name" value="RSE1/DDB1/CPSF1_C"/>
</dbReference>
<dbReference type="Pfam" id="PF03178">
    <property type="entry name" value="CPSF_A"/>
    <property type="match status" value="1"/>
</dbReference>
<reference evidence="2" key="1">
    <citation type="submission" date="2022-06" db="EMBL/GenBank/DDBJ databases">
        <authorList>
            <consortium name="SYNGENTA / RWTH Aachen University"/>
        </authorList>
    </citation>
    <scope>NUCLEOTIDE SEQUENCE</scope>
</reference>
<feature type="domain" description="RSE1/DDB1/CPSF1 C-terminal" evidence="1">
    <location>
        <begin position="121"/>
        <end position="192"/>
    </location>
</feature>
<dbReference type="GO" id="GO:0003676">
    <property type="term" value="F:nucleic acid binding"/>
    <property type="evidence" value="ECO:0007669"/>
    <property type="project" value="InterPro"/>
</dbReference>
<dbReference type="InterPro" id="IPR015943">
    <property type="entry name" value="WD40/YVTN_repeat-like_dom_sf"/>
</dbReference>
<name>A0AAV0BB84_PHAPC</name>
<protein>
    <recommendedName>
        <fullName evidence="1">RSE1/DDB1/CPSF1 C-terminal domain-containing protein</fullName>
    </recommendedName>
</protein>
<dbReference type="GO" id="GO:0005634">
    <property type="term" value="C:nucleus"/>
    <property type="evidence" value="ECO:0007669"/>
    <property type="project" value="InterPro"/>
</dbReference>
<comment type="caution">
    <text evidence="2">The sequence shown here is derived from an EMBL/GenBank/DDBJ whole genome shotgun (WGS) entry which is preliminary data.</text>
</comment>
<dbReference type="EMBL" id="CALTRL010004038">
    <property type="protein sequence ID" value="CAH7682364.1"/>
    <property type="molecule type" value="Genomic_DNA"/>
</dbReference>
<dbReference type="Gene3D" id="2.130.10.10">
    <property type="entry name" value="YVTN repeat-like/Quinoprotein amine dehydrogenase"/>
    <property type="match status" value="1"/>
</dbReference>
<keyword evidence="3" id="KW-1185">Reference proteome</keyword>
<dbReference type="Proteomes" id="UP001153365">
    <property type="component" value="Unassembled WGS sequence"/>
</dbReference>
<gene>
    <name evidence="2" type="ORF">PPACK8108_LOCUS15241</name>
</gene>
<evidence type="ECO:0000313" key="3">
    <source>
        <dbReference type="Proteomes" id="UP001153365"/>
    </source>
</evidence>
<accession>A0AAV0BB84</accession>
<dbReference type="AlphaFoldDB" id="A0AAV0BB84"/>
<evidence type="ECO:0000259" key="1">
    <source>
        <dbReference type="Pfam" id="PF03178"/>
    </source>
</evidence>